<organism evidence="4">
    <name type="scientific">Pseudomonas phage HRDY3</name>
    <dbReference type="NCBI Taxonomy" id="3236930"/>
    <lineage>
        <taxon>Viruses</taxon>
    </lineage>
</organism>
<dbReference type="InterPro" id="IPR027417">
    <property type="entry name" value="P-loop_NTPase"/>
</dbReference>
<proteinExistence type="predicted"/>
<feature type="compositionally biased region" description="Acidic residues" evidence="2">
    <location>
        <begin position="1224"/>
        <end position="1235"/>
    </location>
</feature>
<dbReference type="PANTHER" id="PTHR45766:SF6">
    <property type="entry name" value="SWI_SNF-RELATED MATRIX-ASSOCIATED ACTIN-DEPENDENT REGULATOR OF CHROMATIN SUBFAMILY A-LIKE PROTEIN 1"/>
    <property type="match status" value="1"/>
</dbReference>
<feature type="region of interest" description="Disordered" evidence="2">
    <location>
        <begin position="1215"/>
        <end position="1240"/>
    </location>
</feature>
<dbReference type="PANTHER" id="PTHR45766">
    <property type="entry name" value="DNA ANNEALING HELICASE AND ENDONUCLEASE ZRANB3 FAMILY MEMBER"/>
    <property type="match status" value="1"/>
</dbReference>
<keyword evidence="1" id="KW-0378">Hydrolase</keyword>
<dbReference type="GO" id="GO:0016787">
    <property type="term" value="F:hydrolase activity"/>
    <property type="evidence" value="ECO:0007669"/>
    <property type="project" value="UniProtKB-KW"/>
</dbReference>
<accession>A0AB39CE57</accession>
<dbReference type="EMBL" id="PQ015379">
    <property type="protein sequence ID" value="XDJ15202.1"/>
    <property type="molecule type" value="Genomic_DNA"/>
</dbReference>
<evidence type="ECO:0000313" key="4">
    <source>
        <dbReference type="EMBL" id="XDJ15202.1"/>
    </source>
</evidence>
<protein>
    <submittedName>
        <fullName evidence="4">Type III restriction enzyme res subunit</fullName>
    </submittedName>
</protein>
<dbReference type="Pfam" id="PF00176">
    <property type="entry name" value="SNF2-rel_dom"/>
    <property type="match status" value="1"/>
</dbReference>
<dbReference type="Gene3D" id="3.40.50.10810">
    <property type="entry name" value="Tandem AAA-ATPase domain"/>
    <property type="match status" value="1"/>
</dbReference>
<dbReference type="SUPFAM" id="SSF52540">
    <property type="entry name" value="P-loop containing nucleoside triphosphate hydrolases"/>
    <property type="match status" value="2"/>
</dbReference>
<dbReference type="InterPro" id="IPR000330">
    <property type="entry name" value="SNF2_N"/>
</dbReference>
<feature type="region of interest" description="Disordered" evidence="2">
    <location>
        <begin position="1709"/>
        <end position="1791"/>
    </location>
</feature>
<evidence type="ECO:0000256" key="2">
    <source>
        <dbReference type="SAM" id="MobiDB-lite"/>
    </source>
</evidence>
<feature type="domain" description="SNF2 N-terminal" evidence="3">
    <location>
        <begin position="910"/>
        <end position="1096"/>
    </location>
</feature>
<sequence>MNRINWNKTPLAQQMHQRRQQQEAAMALDAYAALARANADDDEDSDEVDDSSSEFVKSIRTISLEPARNLEYESFFYPKRERNFLVPILESLSDVTANINMFFRFMRLMMGRANSLSSASPEQIENIASQIHVQVFQSKRTKGSIEQDTVNFIRASRRTAHTFHNVYRSKRYNEGIDIVLMGAGADPEKEGLPAPYFGVEDFQLGRSEYLFEHNDHPMTESRRRGAWQSPVGERILAAAREIHMFLFGTLASSERMIHRGVPLNTNFSDIEQIWVKNTGIKIPTAGEIVTDMVVANPFADQFLQIELIKQPSRKVKEVVKKIREDAARPGYGQEPLSPSAVNAKINEALNGENPKATPESELLNLTLRTSIRFTLESDIAHFVTQTPDNERPNLTRANSWFSLYIAQVLRAKVSGTGKAYKISNAAAIKMEHIPRYATSATTLKRIPALREQHGYVVERTKGNAENMYILPNGTMGVRPSIDALQKTTLAEDFEKISEELLELLSRHEIPLAAFQENSGAAYWPWVEANDLERMQQLVKELHSFDGCSLGFDWDFGINIQATSTPGRTVTSTSVGSVTPDSLAIADWLGFNLAKEGEKPMKRSFAQAMYTLNHHEHTAYAYSQAEKVYGAAPDPVAFADSSMIGNLIDLYMRLAYLDNKAPKFPEILSSAMRALNYEKLPSEPGFDYSSKYFESVKPDGTLPDNRKGNVRGIILSLFKTTLDLASGAQGTHLWNEVFESLKSGDNNPRMSEVSLELENNENYFNSSISTTAEFTRLYKYFGGQVFKQILDAINSVEIEHFGNARAGQAQVQMGEIPDYPGQQFTVTLDLKPNAVLYRDVLPFAVMLGKYAPNHETIFAEAQEQVESIQPDPSFSAEDIQVPGLVSEDRAIFPHQESVQSSLRKKNPPTFAILALAPGGGKTGQGVIDVACLMKDMKEAGTVVRPLVICPNGLINTWCEELKYFQGANWNAFPISSDVLSRWTGKNAPGEKFLTDLATNAPPNTLFVSSMTFIQGRNTRVCIGSAQVNFSQNLEMIRRLGCNYVAIDESHNLKSFKSARHRAVKVLTSSTTVKWLRLLTGTIMPDRAKDIEGQIALKAPHVFRAGDIANIRPEEDPQDNVVKIGDRVITTYTPLNGKRAVDKLGHYISFIVKDKKDWAYMLPSAIESFHPVPMVDYDSADGTSPAEIEQQKLHEQLYRLVLDRTMEELKPLLAQKEKAERMAGAESDEDESEDDGGSSDKFVDNDSDFAGEAIKQALWEKNIARFERLIICPQEDEAYKEVFGDLGEGFISRKAKYIANLAARHFNPVKWKRGTRYIELDLVDFEGQLYVARKYNPGETRVALPDNILSKTPVEAPEYWKPEPKGKLIIITRYNASARAIYDALPPTYRGMAVKFTGDEPDRVKAFNDFKTDDRVQILIANEQGMSEGHNLQLASRMIRAEAPWGPGALSQTSARVWRPDAKGAIAAAKGEGGLTRDVIYLDWVLADNTMEVPKLARVISKTFGITRITEAGNPLYKDLLSSVVVPTEKDDARLALSIDMLASTAGLDDEPFNEMEDAYRRLNAVESKEFAEMRATLKADMLPIERAPNIEGSASMELKPFVANQPIPDEYNWGLQNVEVLLRDAEILKNFRETLRTKPVVTEWGTGRIVGFNTRGGQLASLIVNLKNPPAGMPSRVTVQVNMAYIANKNITPEQEQRFFDVNLAGTATDEKRDAARQKRLEEEQRRQQEQEEKEERIRKKQETDRIRVIKKEDSDGKKREDNEKKGRPLNEGIYTTDGSVKIGGGKKMRPTENSKVGVIVDEEEEDFMEEDAAPSKPELSLYPMYYHGFATLEASVEEGEPNLKKFGFQFTPAYAYININNKKKFHAVYDWFYDTFEVDHKQNDLFIAMNTAFDEGQKNKHKLWYRLELAPVSELPAFFTIQKRINKNRNAVRVFPIFTEENIMLCVDIRTNPGIIPWIGKTIPGAGVKWMKNDGEWLYFGKNKTDLKAKIAEVARSVTVSNKDEAVKELADINFKYKTR</sequence>
<evidence type="ECO:0000256" key="1">
    <source>
        <dbReference type="ARBA" id="ARBA00022801"/>
    </source>
</evidence>
<reference evidence="4" key="1">
    <citation type="submission" date="2024-07" db="EMBL/GenBank/DDBJ databases">
        <authorList>
            <person name="Bringhurst R.M."/>
            <person name="Homer T.E."/>
        </authorList>
    </citation>
    <scope>NUCLEOTIDE SEQUENCE</scope>
</reference>
<dbReference type="InterPro" id="IPR038718">
    <property type="entry name" value="SNF2-like_sf"/>
</dbReference>
<dbReference type="GO" id="GO:0005524">
    <property type="term" value="F:ATP binding"/>
    <property type="evidence" value="ECO:0007669"/>
    <property type="project" value="InterPro"/>
</dbReference>
<evidence type="ECO:0000259" key="3">
    <source>
        <dbReference type="Pfam" id="PF00176"/>
    </source>
</evidence>
<dbReference type="Gene3D" id="3.40.50.300">
    <property type="entry name" value="P-loop containing nucleotide triphosphate hydrolases"/>
    <property type="match status" value="1"/>
</dbReference>
<feature type="compositionally biased region" description="Basic and acidic residues" evidence="2">
    <location>
        <begin position="1709"/>
        <end position="1768"/>
    </location>
</feature>
<name>A0AB39CE57_9VIRU</name>